<dbReference type="SUPFAM" id="SSF50998">
    <property type="entry name" value="Quinoprotein alcohol dehydrogenase-like"/>
    <property type="match status" value="1"/>
</dbReference>
<proteinExistence type="predicted"/>
<comment type="caution">
    <text evidence="4">The sequence shown here is derived from an EMBL/GenBank/DDBJ whole genome shotgun (WGS) entry which is preliminary data.</text>
</comment>
<dbReference type="InterPro" id="IPR001680">
    <property type="entry name" value="WD40_rpt"/>
</dbReference>
<organism evidence="4 5">
    <name type="scientific">Paractinoplanes pyxinae</name>
    <dbReference type="NCBI Taxonomy" id="2997416"/>
    <lineage>
        <taxon>Bacteria</taxon>
        <taxon>Bacillati</taxon>
        <taxon>Actinomycetota</taxon>
        <taxon>Actinomycetes</taxon>
        <taxon>Micromonosporales</taxon>
        <taxon>Micromonosporaceae</taxon>
        <taxon>Paractinoplanes</taxon>
    </lineage>
</organism>
<dbReference type="EMBL" id="JAPNTZ010000019">
    <property type="protein sequence ID" value="MCY1144237.1"/>
    <property type="molecule type" value="Genomic_DNA"/>
</dbReference>
<dbReference type="SUPFAM" id="SSF117289">
    <property type="entry name" value="Nucleoporin domain"/>
    <property type="match status" value="1"/>
</dbReference>
<dbReference type="PANTHER" id="PTHR19848:SF8">
    <property type="entry name" value="F-BOX AND WD REPEAT DOMAIN CONTAINING 7"/>
    <property type="match status" value="1"/>
</dbReference>
<dbReference type="Pfam" id="PF00400">
    <property type="entry name" value="WD40"/>
    <property type="match status" value="1"/>
</dbReference>
<protein>
    <submittedName>
        <fullName evidence="4">WD40 repeat domain-containing protein</fullName>
    </submittedName>
</protein>
<feature type="repeat" description="WD" evidence="3">
    <location>
        <begin position="158"/>
        <end position="180"/>
    </location>
</feature>
<evidence type="ECO:0000313" key="5">
    <source>
        <dbReference type="Proteomes" id="UP001151002"/>
    </source>
</evidence>
<keyword evidence="1 3" id="KW-0853">WD repeat</keyword>
<accession>A0ABT4BE20</accession>
<evidence type="ECO:0000256" key="2">
    <source>
        <dbReference type="ARBA" id="ARBA00022737"/>
    </source>
</evidence>
<dbReference type="InterPro" id="IPR015943">
    <property type="entry name" value="WD40/YVTN_repeat-like_dom_sf"/>
</dbReference>
<dbReference type="RefSeq" id="WP_267568807.1">
    <property type="nucleotide sequence ID" value="NZ_JAPNTZ010000019.1"/>
</dbReference>
<dbReference type="SMART" id="SM00320">
    <property type="entry name" value="WD40"/>
    <property type="match status" value="7"/>
</dbReference>
<evidence type="ECO:0000256" key="1">
    <source>
        <dbReference type="ARBA" id="ARBA00022574"/>
    </source>
</evidence>
<keyword evidence="5" id="KW-1185">Reference proteome</keyword>
<keyword evidence="2" id="KW-0677">Repeat</keyword>
<name>A0ABT4BE20_9ACTN</name>
<dbReference type="SUPFAM" id="SSF69322">
    <property type="entry name" value="Tricorn protease domain 2"/>
    <property type="match status" value="1"/>
</dbReference>
<evidence type="ECO:0000256" key="3">
    <source>
        <dbReference type="PROSITE-ProRule" id="PRU00221"/>
    </source>
</evidence>
<evidence type="ECO:0000313" key="4">
    <source>
        <dbReference type="EMBL" id="MCY1144237.1"/>
    </source>
</evidence>
<dbReference type="InterPro" id="IPR011047">
    <property type="entry name" value="Quinoprotein_ADH-like_sf"/>
</dbReference>
<gene>
    <name evidence="4" type="ORF">OWR29_40120</name>
</gene>
<sequence>MISVERGWRVPVAHRAPVRAVAGADGLILTSGGDGMIRSWDAVSGAPGGFAVAGPDRATFLAVAGSLVVCSDGTTVRRFDRGTGAEVGERLRAPSSFLPSGGLGVMAVAGPLLVAETTGSLTRWDIATGEPVGPWWTGSLGRLLALAAWRRADGRTVVATSENDGTLRLWDAVSGEPLGKPLGGHERPVVALLHLPEEDVLVGQEFHGPIRRWDATGGEPLEALPQTSHGMNEGGLAASPDGRLLFSVDQSATLWRWDLASWQAEALLVGRSRVTAPAVVPSASGPLCVVGDEQGSVRRWDLAGRPVGGDVAGHPAKVQKLIAVPGLFVSAGQDGARCWDAATGEPAGDPSALAPTCYGLAAARLPDGRLMAATGTHEGILRFEPLTGDLEPLDPDDETLVWTVANGTWPDGRPFFAGGTDDGLVQVVDAETGEPLRRPLKVSKAQVLAVALTTLEDGTVLLASGGEDRRILRWNAVTGEQIGDALEVGEYWVMGLSFESGVLVSVDDDGEVRRWHAVTGEPAGAEPSPRGVTAILADGRTVRAIGGEDGSLTATMS</sequence>
<dbReference type="PROSITE" id="PS50082">
    <property type="entry name" value="WD_REPEATS_2"/>
    <property type="match status" value="1"/>
</dbReference>
<dbReference type="PANTHER" id="PTHR19848">
    <property type="entry name" value="WD40 REPEAT PROTEIN"/>
    <property type="match status" value="1"/>
</dbReference>
<reference evidence="4" key="1">
    <citation type="submission" date="2022-11" db="EMBL/GenBank/DDBJ databases">
        <authorList>
            <person name="Somphong A."/>
            <person name="Phongsopitanun W."/>
        </authorList>
    </citation>
    <scope>NUCLEOTIDE SEQUENCE</scope>
    <source>
        <strain evidence="4">Pm04-4</strain>
    </source>
</reference>
<dbReference type="Proteomes" id="UP001151002">
    <property type="component" value="Unassembled WGS sequence"/>
</dbReference>
<dbReference type="Gene3D" id="2.130.10.10">
    <property type="entry name" value="YVTN repeat-like/Quinoprotein amine dehydrogenase"/>
    <property type="match status" value="4"/>
</dbReference>